<proteinExistence type="predicted"/>
<evidence type="ECO:0000313" key="2">
    <source>
        <dbReference type="Proteomes" id="UP001177021"/>
    </source>
</evidence>
<reference evidence="1" key="1">
    <citation type="submission" date="2023-10" db="EMBL/GenBank/DDBJ databases">
        <authorList>
            <person name="Rodriguez Cubillos JULIANA M."/>
            <person name="De Vega J."/>
        </authorList>
    </citation>
    <scope>NUCLEOTIDE SEQUENCE</scope>
</reference>
<name>A0ACB0KWQ8_TRIPR</name>
<organism evidence="1 2">
    <name type="scientific">Trifolium pratense</name>
    <name type="common">Red clover</name>
    <dbReference type="NCBI Taxonomy" id="57577"/>
    <lineage>
        <taxon>Eukaryota</taxon>
        <taxon>Viridiplantae</taxon>
        <taxon>Streptophyta</taxon>
        <taxon>Embryophyta</taxon>
        <taxon>Tracheophyta</taxon>
        <taxon>Spermatophyta</taxon>
        <taxon>Magnoliopsida</taxon>
        <taxon>eudicotyledons</taxon>
        <taxon>Gunneridae</taxon>
        <taxon>Pentapetalae</taxon>
        <taxon>rosids</taxon>
        <taxon>fabids</taxon>
        <taxon>Fabales</taxon>
        <taxon>Fabaceae</taxon>
        <taxon>Papilionoideae</taxon>
        <taxon>50 kb inversion clade</taxon>
        <taxon>NPAAA clade</taxon>
        <taxon>Hologalegina</taxon>
        <taxon>IRL clade</taxon>
        <taxon>Trifolieae</taxon>
        <taxon>Trifolium</taxon>
    </lineage>
</organism>
<protein>
    <submittedName>
        <fullName evidence="1">Uncharacterized protein</fullName>
    </submittedName>
</protein>
<gene>
    <name evidence="1" type="ORF">MILVUS5_LOCUS27249</name>
</gene>
<comment type="caution">
    <text evidence="1">The sequence shown here is derived from an EMBL/GenBank/DDBJ whole genome shotgun (WGS) entry which is preliminary data.</text>
</comment>
<keyword evidence="2" id="KW-1185">Reference proteome</keyword>
<dbReference type="Proteomes" id="UP001177021">
    <property type="component" value="Unassembled WGS sequence"/>
</dbReference>
<evidence type="ECO:0000313" key="1">
    <source>
        <dbReference type="EMBL" id="CAJ2661558.1"/>
    </source>
</evidence>
<accession>A0ACB0KWQ8</accession>
<dbReference type="EMBL" id="CASHSV030000409">
    <property type="protein sequence ID" value="CAJ2661558.1"/>
    <property type="molecule type" value="Genomic_DNA"/>
</dbReference>
<sequence length="535" mass="59650">MARVKRPGNKNKKDSSSSSSQSSKRSPSPQIAPLSKDKSGTKSSSSTSFKSLPDHENEIEVQSNPSTQNAPINPPHISQSNQPIVETVLPQQSPPTTVHISEVLIGAIPITCKTVTTSIEPIQCSQTFAETTNEVPQVTVTPLPKTKTVYSSKSIPIPTKTKKSKSLEFSKVRKSRRLASGSGRKPAIDKTVYSLSDDDSENTQPGSPQAKSVPMIKTYSKRPSSSKTKPKPSKRSESSEEEDIMIRKLKHSAPLIHEDCQQSFEIFAKKKPILPGRVYNFDDLVNTNCKTYNPVGSGPGATRAGLFTNPLGWTSLFNIRETHYPNLISAFYFNAVIPSDRNSIVSELKKAKIKITEDLLGKLLDIPTTGHKLYGESWFSMAGVSKNTLMSEIYEPGTNLTKNPPSSKLKHVFKLLHNMCLHSIFPRKGSKDKVTDNDMMIMYHMFNKIELNLPYVMVQHMIYTIENESKRVTLPYGMFLTRVFNKFKVSFEGEEGKNSSTTFSLKNVGRMKFIGEIVEDHTIPDQGQKRKRCCK</sequence>